<dbReference type="Proteomes" id="UP000053789">
    <property type="component" value="Unassembled WGS sequence"/>
</dbReference>
<protein>
    <submittedName>
        <fullName evidence="1">Uncharacterized protein</fullName>
    </submittedName>
</protein>
<evidence type="ECO:0000313" key="2">
    <source>
        <dbReference type="Proteomes" id="UP000053789"/>
    </source>
</evidence>
<accession>A0A0D2IDL0</accession>
<evidence type="ECO:0000313" key="1">
    <source>
        <dbReference type="EMBL" id="KIW94849.1"/>
    </source>
</evidence>
<dbReference type="GeneID" id="27697755"/>
<dbReference type="VEuPathDB" id="FungiDB:Z519_04827"/>
<dbReference type="AlphaFoldDB" id="A0A0D2IDL0"/>
<keyword evidence="2" id="KW-1185">Reference proteome</keyword>
<reference evidence="1" key="1">
    <citation type="submission" date="2015-01" db="EMBL/GenBank/DDBJ databases">
        <title>The Genome Sequence of Cladophialophora bantiana CBS 173.52.</title>
        <authorList>
            <consortium name="The Broad Institute Genomics Platform"/>
            <person name="Cuomo C."/>
            <person name="de Hoog S."/>
            <person name="Gorbushina A."/>
            <person name="Stielow B."/>
            <person name="Teixiera M."/>
            <person name="Abouelleil A."/>
            <person name="Chapman S.B."/>
            <person name="Priest M."/>
            <person name="Young S.K."/>
            <person name="Wortman J."/>
            <person name="Nusbaum C."/>
            <person name="Birren B."/>
        </authorList>
    </citation>
    <scope>NUCLEOTIDE SEQUENCE [LARGE SCALE GENOMIC DNA]</scope>
    <source>
        <strain evidence="1">CBS 173.52</strain>
    </source>
</reference>
<dbReference type="HOGENOM" id="CLU_1677680_0_0_1"/>
<dbReference type="OrthoDB" id="4161165at2759"/>
<sequence>MKVFGVPFVLVRHVKVAILPIVNTTSEAVGKLKLMGANEAMVMAQTGTTSAANRLRPLRLFTLASALTQQIGAGALLAKNETAHSAAEATFMGGNIYYLDNANRTSNAASGASATNLQHCVCFGTPCQSYRASTSKWCALISRKMPPPTVFDVKACL</sequence>
<dbReference type="RefSeq" id="XP_016621518.1">
    <property type="nucleotide sequence ID" value="XM_016762571.1"/>
</dbReference>
<gene>
    <name evidence="1" type="ORF">Z519_04827</name>
</gene>
<name>A0A0D2IDL0_CLAB1</name>
<proteinExistence type="predicted"/>
<dbReference type="EMBL" id="KN846985">
    <property type="protein sequence ID" value="KIW94849.1"/>
    <property type="molecule type" value="Genomic_DNA"/>
</dbReference>
<organism evidence="1 2">
    <name type="scientific">Cladophialophora bantiana (strain ATCC 10958 / CBS 173.52 / CDC B-1940 / NIH 8579)</name>
    <name type="common">Xylohypha bantiana</name>
    <dbReference type="NCBI Taxonomy" id="1442370"/>
    <lineage>
        <taxon>Eukaryota</taxon>
        <taxon>Fungi</taxon>
        <taxon>Dikarya</taxon>
        <taxon>Ascomycota</taxon>
        <taxon>Pezizomycotina</taxon>
        <taxon>Eurotiomycetes</taxon>
        <taxon>Chaetothyriomycetidae</taxon>
        <taxon>Chaetothyriales</taxon>
        <taxon>Herpotrichiellaceae</taxon>
        <taxon>Cladophialophora</taxon>
    </lineage>
</organism>